<gene>
    <name evidence="10" type="primary">exbB_1</name>
    <name evidence="10" type="ORF">STSP2_01580</name>
</gene>
<keyword evidence="5 8" id="KW-0472">Membrane</keyword>
<dbReference type="PANTHER" id="PTHR30625:SF17">
    <property type="entry name" value="TOLQ-RELATED"/>
    <property type="match status" value="1"/>
</dbReference>
<comment type="similarity">
    <text evidence="6">Belongs to the exbB/tolQ family.</text>
</comment>
<dbReference type="GO" id="GO:0005886">
    <property type="term" value="C:plasma membrane"/>
    <property type="evidence" value="ECO:0007669"/>
    <property type="project" value="UniProtKB-SubCell"/>
</dbReference>
<evidence type="ECO:0000256" key="1">
    <source>
        <dbReference type="ARBA" id="ARBA00004651"/>
    </source>
</evidence>
<dbReference type="RefSeq" id="WP_146661407.1">
    <property type="nucleotide sequence ID" value="NZ_CP019791.1"/>
</dbReference>
<reference evidence="11" key="1">
    <citation type="submission" date="2017-02" db="EMBL/GenBank/DDBJ databases">
        <title>Comparative genomics and description of representatives of a novel lineage of planctomycetes thriving in anoxic sediments.</title>
        <authorList>
            <person name="Spring S."/>
            <person name="Bunk B."/>
            <person name="Sproer C."/>
        </authorList>
    </citation>
    <scope>NUCLEOTIDE SEQUENCE [LARGE SCALE GENOMIC DNA]</scope>
    <source>
        <strain evidence="11">ST-NAGAB-D1</strain>
    </source>
</reference>
<dbReference type="GO" id="GO:0017038">
    <property type="term" value="P:protein import"/>
    <property type="evidence" value="ECO:0007669"/>
    <property type="project" value="TreeGrafter"/>
</dbReference>
<evidence type="ECO:0000256" key="5">
    <source>
        <dbReference type="ARBA" id="ARBA00023136"/>
    </source>
</evidence>
<dbReference type="InterPro" id="IPR050790">
    <property type="entry name" value="ExbB/TolQ_transport"/>
</dbReference>
<keyword evidence="6" id="KW-0813">Transport</keyword>
<evidence type="ECO:0000256" key="2">
    <source>
        <dbReference type="ARBA" id="ARBA00022475"/>
    </source>
</evidence>
<dbReference type="Proteomes" id="UP000189674">
    <property type="component" value="Chromosome"/>
</dbReference>
<feature type="transmembrane region" description="Helical" evidence="8">
    <location>
        <begin position="166"/>
        <end position="190"/>
    </location>
</feature>
<evidence type="ECO:0000256" key="8">
    <source>
        <dbReference type="SAM" id="Phobius"/>
    </source>
</evidence>
<evidence type="ECO:0000256" key="4">
    <source>
        <dbReference type="ARBA" id="ARBA00022989"/>
    </source>
</evidence>
<evidence type="ECO:0000256" key="7">
    <source>
        <dbReference type="SAM" id="MobiDB-lite"/>
    </source>
</evidence>
<protein>
    <submittedName>
        <fullName evidence="10">Biopolymer transport protein ExbB</fullName>
    </submittedName>
</protein>
<keyword evidence="6" id="KW-0653">Protein transport</keyword>
<comment type="subcellular location">
    <subcellularLocation>
        <location evidence="1">Cell membrane</location>
        <topology evidence="1">Multi-pass membrane protein</topology>
    </subcellularLocation>
    <subcellularLocation>
        <location evidence="6">Membrane</location>
        <topology evidence="6">Multi-pass membrane protein</topology>
    </subcellularLocation>
</comment>
<evidence type="ECO:0000313" key="10">
    <source>
        <dbReference type="EMBL" id="AQT68420.1"/>
    </source>
</evidence>
<dbReference type="OrthoDB" id="9809716at2"/>
<evidence type="ECO:0000256" key="3">
    <source>
        <dbReference type="ARBA" id="ARBA00022692"/>
    </source>
</evidence>
<organism evidence="10 11">
    <name type="scientific">Anaerohalosphaera lusitana</name>
    <dbReference type="NCBI Taxonomy" id="1936003"/>
    <lineage>
        <taxon>Bacteria</taxon>
        <taxon>Pseudomonadati</taxon>
        <taxon>Planctomycetota</taxon>
        <taxon>Phycisphaerae</taxon>
        <taxon>Sedimentisphaerales</taxon>
        <taxon>Anaerohalosphaeraceae</taxon>
        <taxon>Anaerohalosphaera</taxon>
    </lineage>
</organism>
<evidence type="ECO:0000259" key="9">
    <source>
        <dbReference type="Pfam" id="PF01618"/>
    </source>
</evidence>
<keyword evidence="3 8" id="KW-0812">Transmembrane</keyword>
<dbReference type="AlphaFoldDB" id="A0A1U9NLH2"/>
<keyword evidence="2" id="KW-1003">Cell membrane</keyword>
<evidence type="ECO:0000256" key="6">
    <source>
        <dbReference type="RuleBase" id="RU004057"/>
    </source>
</evidence>
<keyword evidence="11" id="KW-1185">Reference proteome</keyword>
<sequence precursor="true">MKTFHKKNGKAGPGGPGALLTLVICIACVTATLFAAEQGGGGDGAGQKSLFAQFIVAGGYIVWFVLIPMSMAAIYLITDLSLSLRRKKLLPDHIAADIESKAANASPDQLARVLVSHTDLVSRVLMRIIAKSKNTHPDKKYINHLASEALNEQALQLLRKVEWCNIIGNVAPMVGLFGTVFGMIKAFNILGISASQPRPDELAGAISTALITTFWGLLVAIPALAMHGVFRSRIEALVSEAAIEVETLLSQITLPHAPDAEGKGANNIPFAKPVSRGAKQTPRRCPINRTGSA</sequence>
<keyword evidence="4 8" id="KW-1133">Transmembrane helix</keyword>
<feature type="transmembrane region" description="Helical" evidence="8">
    <location>
        <begin position="202"/>
        <end position="225"/>
    </location>
</feature>
<feature type="domain" description="MotA/TolQ/ExbB proton channel" evidence="9">
    <location>
        <begin position="125"/>
        <end position="240"/>
    </location>
</feature>
<dbReference type="Pfam" id="PF01618">
    <property type="entry name" value="MotA_ExbB"/>
    <property type="match status" value="1"/>
</dbReference>
<proteinExistence type="inferred from homology"/>
<accession>A0A1U9NLH2</accession>
<dbReference type="KEGG" id="alus:STSP2_01580"/>
<dbReference type="EMBL" id="CP019791">
    <property type="protein sequence ID" value="AQT68420.1"/>
    <property type="molecule type" value="Genomic_DNA"/>
</dbReference>
<dbReference type="InterPro" id="IPR002898">
    <property type="entry name" value="MotA_ExbB_proton_chnl"/>
</dbReference>
<evidence type="ECO:0000313" key="11">
    <source>
        <dbReference type="Proteomes" id="UP000189674"/>
    </source>
</evidence>
<dbReference type="PANTHER" id="PTHR30625">
    <property type="entry name" value="PROTEIN TOLQ"/>
    <property type="match status" value="1"/>
</dbReference>
<name>A0A1U9NLH2_9BACT</name>
<feature type="transmembrane region" description="Helical" evidence="8">
    <location>
        <begin position="51"/>
        <end position="78"/>
    </location>
</feature>
<dbReference type="STRING" id="1936003.STSP2_01580"/>
<feature type="region of interest" description="Disordered" evidence="7">
    <location>
        <begin position="260"/>
        <end position="293"/>
    </location>
</feature>